<dbReference type="EMBL" id="MU855441">
    <property type="protein sequence ID" value="KAK3903555.1"/>
    <property type="molecule type" value="Genomic_DNA"/>
</dbReference>
<comment type="caution">
    <text evidence="5">The sequence shown here is derived from an EMBL/GenBank/DDBJ whole genome shotgun (WGS) entry which is preliminary data.</text>
</comment>
<dbReference type="Pfam" id="PF10186">
    <property type="entry name" value="ATG14"/>
    <property type="match status" value="1"/>
</dbReference>
<evidence type="ECO:0000256" key="2">
    <source>
        <dbReference type="ARBA" id="ARBA00013807"/>
    </source>
</evidence>
<feature type="region of interest" description="Disordered" evidence="4">
    <location>
        <begin position="55"/>
        <end position="87"/>
    </location>
</feature>
<dbReference type="AlphaFoldDB" id="A0AAN6MNC7"/>
<evidence type="ECO:0000256" key="4">
    <source>
        <dbReference type="SAM" id="MobiDB-lite"/>
    </source>
</evidence>
<dbReference type="GO" id="GO:0035493">
    <property type="term" value="P:SNARE complex assembly"/>
    <property type="evidence" value="ECO:0007669"/>
    <property type="project" value="TreeGrafter"/>
</dbReference>
<feature type="region of interest" description="Disordered" evidence="4">
    <location>
        <begin position="524"/>
        <end position="572"/>
    </location>
</feature>
<dbReference type="PANTHER" id="PTHR15157:SF5">
    <property type="entry name" value="UV RADIATION RESISTANCE-ASSOCIATED GENE PROTEIN"/>
    <property type="match status" value="1"/>
</dbReference>
<keyword evidence="6" id="KW-1185">Reference proteome</keyword>
<gene>
    <name evidence="5" type="ORF">C8A05DRAFT_14491</name>
</gene>
<keyword evidence="3" id="KW-0175">Coiled coil</keyword>
<reference evidence="5" key="1">
    <citation type="journal article" date="2023" name="Mol. Phylogenet. Evol.">
        <title>Genome-scale phylogeny and comparative genomics of the fungal order Sordariales.</title>
        <authorList>
            <person name="Hensen N."/>
            <person name="Bonometti L."/>
            <person name="Westerberg I."/>
            <person name="Brannstrom I.O."/>
            <person name="Guillou S."/>
            <person name="Cros-Aarteil S."/>
            <person name="Calhoun S."/>
            <person name="Haridas S."/>
            <person name="Kuo A."/>
            <person name="Mondo S."/>
            <person name="Pangilinan J."/>
            <person name="Riley R."/>
            <person name="LaButti K."/>
            <person name="Andreopoulos B."/>
            <person name="Lipzen A."/>
            <person name="Chen C."/>
            <person name="Yan M."/>
            <person name="Daum C."/>
            <person name="Ng V."/>
            <person name="Clum A."/>
            <person name="Steindorff A."/>
            <person name="Ohm R.A."/>
            <person name="Martin F."/>
            <person name="Silar P."/>
            <person name="Natvig D.O."/>
            <person name="Lalanne C."/>
            <person name="Gautier V."/>
            <person name="Ament-Velasquez S.L."/>
            <person name="Kruys A."/>
            <person name="Hutchinson M.I."/>
            <person name="Powell A.J."/>
            <person name="Barry K."/>
            <person name="Miller A.N."/>
            <person name="Grigoriev I.V."/>
            <person name="Debuchy R."/>
            <person name="Gladieux P."/>
            <person name="Hiltunen Thoren M."/>
            <person name="Johannesson H."/>
        </authorList>
    </citation>
    <scope>NUCLEOTIDE SEQUENCE</scope>
    <source>
        <strain evidence="5">CBS 103.79</strain>
    </source>
</reference>
<protein>
    <recommendedName>
        <fullName evidence="2">Autophagy-related protein 14</fullName>
    </recommendedName>
</protein>
<evidence type="ECO:0000313" key="5">
    <source>
        <dbReference type="EMBL" id="KAK3903555.1"/>
    </source>
</evidence>
<dbReference type="InterPro" id="IPR018791">
    <property type="entry name" value="UV_resistance/autophagy_Atg14"/>
</dbReference>
<dbReference type="Proteomes" id="UP001303889">
    <property type="component" value="Unassembled WGS sequence"/>
</dbReference>
<dbReference type="GO" id="GO:0000323">
    <property type="term" value="C:lytic vacuole"/>
    <property type="evidence" value="ECO:0007669"/>
    <property type="project" value="TreeGrafter"/>
</dbReference>
<sequence length="600" mass="66046">MSAEPTRPLLLPQNRKLRHLRGIALRSLAFSRPRGRTIDDAALNKTAAKLESLRTGHQLHHALSSEDLRPANGRRRSTNLGTASPTTRQRQFENVFDSKLADAFFSLHVADQEDPIYISEVEERATNFNFRFFELSELDPSITQSSLLTIKIWARRNHTWAPLLQDDVDLRALNWLGTIQNVHFPPNSLIFYMVDGIYSLDLSGKATPSKHTATVPTSSYNALMRLATLDNSIQDALATRDLLTQQINELLGREPKNEVPEADDKLALANKYLAQQRRAVAQAMKRNEDLKASIAARSDAIAQGRAAQDRAAVDVENATEKLAQSQTLLTKTKSDIHGQRRRICEDLARIYAITPVPLGPPLSFQICGLPLPNSTYPAPSKSPPLVTEDSLSAALGLVAHLTDALQYYLAVPLPYPIRTFGSRASIRDDISQLPDPQREFPLYVPRGGSSAQFRFDYAWFLLNKDIEALCASQGLKVVDIRHTLPNLKYLLYVCSAGKDEVPERKRGGVRGLWAGRIKAAGAGSVAGDDASSLGAGSRRGSDASEFAPGRQREEDLRRAVAAASVAGGEGEENERVTLLFGEGEMKLSLRTKGLRESAAQ</sequence>
<evidence type="ECO:0000313" key="6">
    <source>
        <dbReference type="Proteomes" id="UP001303889"/>
    </source>
</evidence>
<name>A0AAN6MNC7_9PEZI</name>
<reference evidence="5" key="2">
    <citation type="submission" date="2023-05" db="EMBL/GenBank/DDBJ databases">
        <authorList>
            <consortium name="Lawrence Berkeley National Laboratory"/>
            <person name="Steindorff A."/>
            <person name="Hensen N."/>
            <person name="Bonometti L."/>
            <person name="Westerberg I."/>
            <person name="Brannstrom I.O."/>
            <person name="Guillou S."/>
            <person name="Cros-Aarteil S."/>
            <person name="Calhoun S."/>
            <person name="Haridas S."/>
            <person name="Kuo A."/>
            <person name="Mondo S."/>
            <person name="Pangilinan J."/>
            <person name="Riley R."/>
            <person name="Labutti K."/>
            <person name="Andreopoulos B."/>
            <person name="Lipzen A."/>
            <person name="Chen C."/>
            <person name="Yanf M."/>
            <person name="Daum C."/>
            <person name="Ng V."/>
            <person name="Clum A."/>
            <person name="Ohm R."/>
            <person name="Martin F."/>
            <person name="Silar P."/>
            <person name="Natvig D."/>
            <person name="Lalanne C."/>
            <person name="Gautier V."/>
            <person name="Ament-Velasquez S.L."/>
            <person name="Kruys A."/>
            <person name="Hutchinson M.I."/>
            <person name="Powell A.J."/>
            <person name="Barry K."/>
            <person name="Miller A.N."/>
            <person name="Grigoriev I.V."/>
            <person name="Debuchy R."/>
            <person name="Gladieux P."/>
            <person name="Thoren M.H."/>
            <person name="Johannesson H."/>
        </authorList>
    </citation>
    <scope>NUCLEOTIDE SEQUENCE</scope>
    <source>
        <strain evidence="5">CBS 103.79</strain>
    </source>
</reference>
<dbReference type="GO" id="GO:0032991">
    <property type="term" value="C:protein-containing complex"/>
    <property type="evidence" value="ECO:0007669"/>
    <property type="project" value="UniProtKB-ARBA"/>
</dbReference>
<dbReference type="GO" id="GO:0000149">
    <property type="term" value="F:SNARE binding"/>
    <property type="evidence" value="ECO:0007669"/>
    <property type="project" value="TreeGrafter"/>
</dbReference>
<dbReference type="GO" id="GO:0005768">
    <property type="term" value="C:endosome"/>
    <property type="evidence" value="ECO:0007669"/>
    <property type="project" value="TreeGrafter"/>
</dbReference>
<feature type="compositionally biased region" description="Low complexity" evidence="4">
    <location>
        <begin position="524"/>
        <end position="538"/>
    </location>
</feature>
<dbReference type="PANTHER" id="PTHR15157">
    <property type="entry name" value="UV RADIATION RESISTANCE-ASSOCIATED GENE PROTEIN"/>
    <property type="match status" value="1"/>
</dbReference>
<proteinExistence type="inferred from homology"/>
<accession>A0AAN6MNC7</accession>
<comment type="similarity">
    <text evidence="1">Belongs to the ATG14 family.</text>
</comment>
<evidence type="ECO:0000256" key="1">
    <source>
        <dbReference type="ARBA" id="ARBA00009574"/>
    </source>
</evidence>
<evidence type="ECO:0000256" key="3">
    <source>
        <dbReference type="ARBA" id="ARBA00023054"/>
    </source>
</evidence>
<organism evidence="5 6">
    <name type="scientific">Staphylotrichum tortipilum</name>
    <dbReference type="NCBI Taxonomy" id="2831512"/>
    <lineage>
        <taxon>Eukaryota</taxon>
        <taxon>Fungi</taxon>
        <taxon>Dikarya</taxon>
        <taxon>Ascomycota</taxon>
        <taxon>Pezizomycotina</taxon>
        <taxon>Sordariomycetes</taxon>
        <taxon>Sordariomycetidae</taxon>
        <taxon>Sordariales</taxon>
        <taxon>Chaetomiaceae</taxon>
        <taxon>Staphylotrichum</taxon>
    </lineage>
</organism>
<feature type="compositionally biased region" description="Polar residues" evidence="4">
    <location>
        <begin position="78"/>
        <end position="87"/>
    </location>
</feature>